<proteinExistence type="predicted"/>
<dbReference type="AlphaFoldDB" id="A0AAV7TYM0"/>
<comment type="caution">
    <text evidence="1">The sequence shown here is derived from an EMBL/GenBank/DDBJ whole genome shotgun (WGS) entry which is preliminary data.</text>
</comment>
<protein>
    <submittedName>
        <fullName evidence="1">Uncharacterized protein</fullName>
    </submittedName>
</protein>
<name>A0AAV7TYM0_PLEWA</name>
<dbReference type="Proteomes" id="UP001066276">
    <property type="component" value="Chromosome 3_2"/>
</dbReference>
<sequence length="121" mass="12192">MVSVLETLYGILCACAGGVIINGGSIGDAIDKTFLGVSDTIELFFDIIAINSALVDKAVVDAGVDISGAATKSVTGAFVDETAVLKDGGAIDGHFDNGFSVSVEVIFSCPVLDSSATVDSL</sequence>
<evidence type="ECO:0000313" key="1">
    <source>
        <dbReference type="EMBL" id="KAJ1181271.1"/>
    </source>
</evidence>
<evidence type="ECO:0000313" key="2">
    <source>
        <dbReference type="Proteomes" id="UP001066276"/>
    </source>
</evidence>
<accession>A0AAV7TYM0</accession>
<keyword evidence="2" id="KW-1185">Reference proteome</keyword>
<gene>
    <name evidence="1" type="ORF">NDU88_006479</name>
</gene>
<dbReference type="EMBL" id="JANPWB010000006">
    <property type="protein sequence ID" value="KAJ1181271.1"/>
    <property type="molecule type" value="Genomic_DNA"/>
</dbReference>
<reference evidence="1" key="1">
    <citation type="journal article" date="2022" name="bioRxiv">
        <title>Sequencing and chromosome-scale assembly of the giantPleurodeles waltlgenome.</title>
        <authorList>
            <person name="Brown T."/>
            <person name="Elewa A."/>
            <person name="Iarovenko S."/>
            <person name="Subramanian E."/>
            <person name="Araus A.J."/>
            <person name="Petzold A."/>
            <person name="Susuki M."/>
            <person name="Suzuki K.-i.T."/>
            <person name="Hayashi T."/>
            <person name="Toyoda A."/>
            <person name="Oliveira C."/>
            <person name="Osipova E."/>
            <person name="Leigh N.D."/>
            <person name="Simon A."/>
            <person name="Yun M.H."/>
        </authorList>
    </citation>
    <scope>NUCLEOTIDE SEQUENCE</scope>
    <source>
        <strain evidence="1">20211129_DDA</strain>
        <tissue evidence="1">Liver</tissue>
    </source>
</reference>
<organism evidence="1 2">
    <name type="scientific">Pleurodeles waltl</name>
    <name type="common">Iberian ribbed newt</name>
    <dbReference type="NCBI Taxonomy" id="8319"/>
    <lineage>
        <taxon>Eukaryota</taxon>
        <taxon>Metazoa</taxon>
        <taxon>Chordata</taxon>
        <taxon>Craniata</taxon>
        <taxon>Vertebrata</taxon>
        <taxon>Euteleostomi</taxon>
        <taxon>Amphibia</taxon>
        <taxon>Batrachia</taxon>
        <taxon>Caudata</taxon>
        <taxon>Salamandroidea</taxon>
        <taxon>Salamandridae</taxon>
        <taxon>Pleurodelinae</taxon>
        <taxon>Pleurodeles</taxon>
    </lineage>
</organism>